<dbReference type="SUPFAM" id="SSF54534">
    <property type="entry name" value="FKBP-like"/>
    <property type="match status" value="1"/>
</dbReference>
<sequence>MTRSRTLTRARRWPLLASAALLAVTLVGCGSEDDDESGTDPAPTTPTTSASSTAGSESGEQGAELPAWSPKILTEGDAVTGLDFTDTPKPGAELQVATVTKGDGPKVEAGQSITVHYYGSLYQSEKPFDESYSGGQPATFAIGVGQVIPGWDQAIPGIPVGSRIIMSIPPDLGYGAAGSPPVIPANAPLFFVVDILSVDDGT</sequence>
<evidence type="ECO:0000256" key="6">
    <source>
        <dbReference type="SAM" id="MobiDB-lite"/>
    </source>
</evidence>
<gene>
    <name evidence="9" type="ORF">ACFFRI_11475</name>
</gene>
<dbReference type="Proteomes" id="UP001589750">
    <property type="component" value="Unassembled WGS sequence"/>
</dbReference>
<evidence type="ECO:0000256" key="7">
    <source>
        <dbReference type="SAM" id="SignalP"/>
    </source>
</evidence>
<dbReference type="EC" id="5.2.1.8" evidence="5"/>
<dbReference type="Gene3D" id="3.10.50.40">
    <property type="match status" value="1"/>
</dbReference>
<dbReference type="InterPro" id="IPR044609">
    <property type="entry name" value="FKBP2/11"/>
</dbReference>
<dbReference type="InterPro" id="IPR001179">
    <property type="entry name" value="PPIase_FKBP_dom"/>
</dbReference>
<evidence type="ECO:0000256" key="4">
    <source>
        <dbReference type="PROSITE-ProRule" id="PRU00277"/>
    </source>
</evidence>
<keyword evidence="2 4" id="KW-0697">Rotamase</keyword>
<evidence type="ECO:0000313" key="9">
    <source>
        <dbReference type="EMBL" id="MFB9313664.1"/>
    </source>
</evidence>
<protein>
    <recommendedName>
        <fullName evidence="5">Peptidyl-prolyl cis-trans isomerase</fullName>
        <ecNumber evidence="5">5.2.1.8</ecNumber>
    </recommendedName>
</protein>
<evidence type="ECO:0000256" key="2">
    <source>
        <dbReference type="ARBA" id="ARBA00023110"/>
    </source>
</evidence>
<evidence type="ECO:0000256" key="5">
    <source>
        <dbReference type="RuleBase" id="RU003915"/>
    </source>
</evidence>
<dbReference type="PROSITE" id="PS50059">
    <property type="entry name" value="FKBP_PPIASE"/>
    <property type="match status" value="1"/>
</dbReference>
<keyword evidence="10" id="KW-1185">Reference proteome</keyword>
<name>A0ABV5KAA4_9ACTN</name>
<feature type="chain" id="PRO_5045887143" description="Peptidyl-prolyl cis-trans isomerase" evidence="7">
    <location>
        <begin position="20"/>
        <end position="202"/>
    </location>
</feature>
<dbReference type="PANTHER" id="PTHR45779">
    <property type="entry name" value="PEPTIDYLPROLYL ISOMERASE"/>
    <property type="match status" value="1"/>
</dbReference>
<evidence type="ECO:0000256" key="3">
    <source>
        <dbReference type="ARBA" id="ARBA00023235"/>
    </source>
</evidence>
<keyword evidence="3 4" id="KW-0413">Isomerase</keyword>
<dbReference type="GO" id="GO:0003755">
    <property type="term" value="F:peptidyl-prolyl cis-trans isomerase activity"/>
    <property type="evidence" value="ECO:0007669"/>
    <property type="project" value="UniProtKB-EC"/>
</dbReference>
<feature type="signal peptide" evidence="7">
    <location>
        <begin position="1"/>
        <end position="19"/>
    </location>
</feature>
<comment type="caution">
    <text evidence="9">The sequence shown here is derived from an EMBL/GenBank/DDBJ whole genome shotgun (WGS) entry which is preliminary data.</text>
</comment>
<dbReference type="InterPro" id="IPR046357">
    <property type="entry name" value="PPIase_dom_sf"/>
</dbReference>
<dbReference type="PANTHER" id="PTHR45779:SF7">
    <property type="entry name" value="PEPTIDYLPROLYL ISOMERASE"/>
    <property type="match status" value="1"/>
</dbReference>
<proteinExistence type="inferred from homology"/>
<evidence type="ECO:0000313" key="10">
    <source>
        <dbReference type="Proteomes" id="UP001589750"/>
    </source>
</evidence>
<feature type="region of interest" description="Disordered" evidence="6">
    <location>
        <begin position="30"/>
        <end position="69"/>
    </location>
</feature>
<dbReference type="EMBL" id="JBHMDG010000012">
    <property type="protein sequence ID" value="MFB9313664.1"/>
    <property type="molecule type" value="Genomic_DNA"/>
</dbReference>
<evidence type="ECO:0000256" key="1">
    <source>
        <dbReference type="ARBA" id="ARBA00000971"/>
    </source>
</evidence>
<reference evidence="9 10" key="1">
    <citation type="submission" date="2024-09" db="EMBL/GenBank/DDBJ databases">
        <authorList>
            <person name="Sun Q."/>
            <person name="Mori K."/>
        </authorList>
    </citation>
    <scope>NUCLEOTIDE SEQUENCE [LARGE SCALE GENOMIC DNA]</scope>
    <source>
        <strain evidence="9 10">JCM 9626</strain>
    </source>
</reference>
<accession>A0ABV5KAA4</accession>
<feature type="compositionally biased region" description="Low complexity" evidence="6">
    <location>
        <begin position="39"/>
        <end position="64"/>
    </location>
</feature>
<dbReference type="RefSeq" id="WP_140007738.1">
    <property type="nucleotide sequence ID" value="NZ_JBHMDG010000012.1"/>
</dbReference>
<organism evidence="9 10">
    <name type="scientific">Nocardioides plantarum</name>
    <dbReference type="NCBI Taxonomy" id="29299"/>
    <lineage>
        <taxon>Bacteria</taxon>
        <taxon>Bacillati</taxon>
        <taxon>Actinomycetota</taxon>
        <taxon>Actinomycetes</taxon>
        <taxon>Propionibacteriales</taxon>
        <taxon>Nocardioidaceae</taxon>
        <taxon>Nocardioides</taxon>
    </lineage>
</organism>
<evidence type="ECO:0000259" key="8">
    <source>
        <dbReference type="PROSITE" id="PS50059"/>
    </source>
</evidence>
<comment type="similarity">
    <text evidence="5">Belongs to the FKBP-type PPIase family.</text>
</comment>
<dbReference type="PROSITE" id="PS51257">
    <property type="entry name" value="PROKAR_LIPOPROTEIN"/>
    <property type="match status" value="1"/>
</dbReference>
<dbReference type="Pfam" id="PF00254">
    <property type="entry name" value="FKBP_C"/>
    <property type="match status" value="1"/>
</dbReference>
<feature type="domain" description="PPIase FKBP-type" evidence="8">
    <location>
        <begin position="110"/>
        <end position="199"/>
    </location>
</feature>
<keyword evidence="7" id="KW-0732">Signal</keyword>
<comment type="catalytic activity">
    <reaction evidence="1 4 5">
        <text>[protein]-peptidylproline (omega=180) = [protein]-peptidylproline (omega=0)</text>
        <dbReference type="Rhea" id="RHEA:16237"/>
        <dbReference type="Rhea" id="RHEA-COMP:10747"/>
        <dbReference type="Rhea" id="RHEA-COMP:10748"/>
        <dbReference type="ChEBI" id="CHEBI:83833"/>
        <dbReference type="ChEBI" id="CHEBI:83834"/>
        <dbReference type="EC" id="5.2.1.8"/>
    </reaction>
</comment>